<evidence type="ECO:0000256" key="8">
    <source>
        <dbReference type="ARBA" id="ARBA00033408"/>
    </source>
</evidence>
<evidence type="ECO:0000256" key="9">
    <source>
        <dbReference type="PIRNR" id="PIRNR003128"/>
    </source>
</evidence>
<dbReference type="GO" id="GO:0005524">
    <property type="term" value="F:ATP binding"/>
    <property type="evidence" value="ECO:0007669"/>
    <property type="project" value="UniProtKB-KW"/>
</dbReference>
<evidence type="ECO:0000256" key="6">
    <source>
        <dbReference type="ARBA" id="ARBA00022840"/>
    </source>
</evidence>
<name>A0A975IDE5_9SPIR</name>
<reference evidence="12" key="2">
    <citation type="journal article" date="2021" name="Microbiol. Resour. Announc.">
        <title>Complete Genome Sequences of Three Human Oral Treponema parvum Isolates.</title>
        <authorList>
            <person name="Zeng H."/>
            <person name="Watt R.M."/>
        </authorList>
    </citation>
    <scope>NUCLEOTIDE SEQUENCE</scope>
    <source>
        <strain evidence="12">ATCC 700773</strain>
    </source>
</reference>
<dbReference type="EMBL" id="CP054257">
    <property type="protein sequence ID" value="QTQ12089.1"/>
    <property type="molecule type" value="Genomic_DNA"/>
</dbReference>
<dbReference type="Pfam" id="PF02463">
    <property type="entry name" value="SMC_N"/>
    <property type="match status" value="1"/>
</dbReference>
<dbReference type="NCBIfam" id="TIGR00634">
    <property type="entry name" value="recN"/>
    <property type="match status" value="1"/>
</dbReference>
<evidence type="ECO:0000256" key="1">
    <source>
        <dbReference type="ARBA" id="ARBA00003618"/>
    </source>
</evidence>
<reference evidence="12" key="1">
    <citation type="submission" date="2020-05" db="EMBL/GenBank/DDBJ databases">
        <authorList>
            <person name="Zeng H."/>
            <person name="Chan Y.K."/>
            <person name="Watt R.M."/>
        </authorList>
    </citation>
    <scope>NUCLEOTIDE SEQUENCE</scope>
    <source>
        <strain evidence="12">ATCC 700773</strain>
    </source>
</reference>
<keyword evidence="6" id="KW-0067">ATP-binding</keyword>
<sequence>MLERLTIKDYALIDSADIEFSDGFTVLSGETGAGKSILIGALSFVLGGKAFSVEQIRSGANEASVSAVFTIEPPVFKTVQVAANDDSGCETSLPRSAGEWLFRHGIEAEDNTVVLRRFIRSSGKGGAWIQSTPVSRSDLAEFSSFLIDIHGQHEHQSLMRVSEHRVFLDLWAGIEGQVDSFTHMYTQLAANRRRLGEIASSQAEREQKTEMLSFAVNEINEAKLIPGEDAALEEEESKLASFEKLYADMDGAVSGLSGDGEILSSLKKVLSELSHAADLDKSLDPLRTRLENSFYEISDITEEIRSYSNALVFDPKRLEEIQERLALLYKLKKKYAPSVSSSISDVIAYGENAAKKLEDLTGGTSDAVKLKAETQALERSVYTAAKVISEKRKSAAEKMSLGVISVLEKLGMAGTKFAVNITEKEGTDITQKCNPYGMDNVEFLISANPGSPLLPLAKIASGGELSRVMLALKTIFAQSDPVGTMIFDEIDTGIGGEIAIAVGSHLKNLSKNKQILCITHLASIAVYADNQIRVEKISDGAAAKTSVAPITGEDRVSEIARMLSGDSAGTESRDHARSMLEKFS</sequence>
<protein>
    <recommendedName>
        <fullName evidence="3 9">DNA repair protein RecN</fullName>
    </recommendedName>
    <alternativeName>
        <fullName evidence="8 9">Recombination protein N</fullName>
    </alternativeName>
</protein>
<dbReference type="Gene3D" id="3.40.50.300">
    <property type="entry name" value="P-loop containing nucleotide triphosphate hydrolases"/>
    <property type="match status" value="2"/>
</dbReference>
<gene>
    <name evidence="12" type="primary">recN</name>
    <name evidence="12" type="ORF">HRI96_07710</name>
</gene>
<keyword evidence="4" id="KW-0547">Nucleotide-binding</keyword>
<dbReference type="InterPro" id="IPR027417">
    <property type="entry name" value="P-loop_NTPase"/>
</dbReference>
<feature type="domain" description="RecF/RecN/SMC N-terminal" evidence="11">
    <location>
        <begin position="2"/>
        <end position="540"/>
    </location>
</feature>
<feature type="region of interest" description="Disordered" evidence="10">
    <location>
        <begin position="563"/>
        <end position="584"/>
    </location>
</feature>
<dbReference type="GO" id="GO:0006310">
    <property type="term" value="P:DNA recombination"/>
    <property type="evidence" value="ECO:0007669"/>
    <property type="project" value="InterPro"/>
</dbReference>
<dbReference type="PANTHER" id="PTHR11059:SF0">
    <property type="entry name" value="DNA REPAIR PROTEIN RECN"/>
    <property type="match status" value="1"/>
</dbReference>
<dbReference type="SUPFAM" id="SSF52540">
    <property type="entry name" value="P-loop containing nucleoside triphosphate hydrolases"/>
    <property type="match status" value="1"/>
</dbReference>
<comment type="function">
    <text evidence="1 9">May be involved in recombinational repair of damaged DNA.</text>
</comment>
<comment type="similarity">
    <text evidence="2 9">Belongs to the RecN family.</text>
</comment>
<dbReference type="InterPro" id="IPR003395">
    <property type="entry name" value="RecF/RecN/SMC_N"/>
</dbReference>
<evidence type="ECO:0000313" key="12">
    <source>
        <dbReference type="EMBL" id="QTQ12089.1"/>
    </source>
</evidence>
<keyword evidence="5 9" id="KW-0227">DNA damage</keyword>
<dbReference type="GO" id="GO:0006281">
    <property type="term" value="P:DNA repair"/>
    <property type="evidence" value="ECO:0007669"/>
    <property type="project" value="UniProtKB-KW"/>
</dbReference>
<evidence type="ECO:0000256" key="2">
    <source>
        <dbReference type="ARBA" id="ARBA00009441"/>
    </source>
</evidence>
<proteinExistence type="inferred from homology"/>
<dbReference type="AlphaFoldDB" id="A0A975IDE5"/>
<dbReference type="PANTHER" id="PTHR11059">
    <property type="entry name" value="DNA REPAIR PROTEIN RECN"/>
    <property type="match status" value="1"/>
</dbReference>
<accession>A0A975IDE5</accession>
<evidence type="ECO:0000256" key="10">
    <source>
        <dbReference type="SAM" id="MobiDB-lite"/>
    </source>
</evidence>
<evidence type="ECO:0000256" key="7">
    <source>
        <dbReference type="ARBA" id="ARBA00023204"/>
    </source>
</evidence>
<feature type="compositionally biased region" description="Basic and acidic residues" evidence="10">
    <location>
        <begin position="571"/>
        <end position="584"/>
    </location>
</feature>
<dbReference type="GO" id="GO:0043590">
    <property type="term" value="C:bacterial nucleoid"/>
    <property type="evidence" value="ECO:0007669"/>
    <property type="project" value="TreeGrafter"/>
</dbReference>
<evidence type="ECO:0000256" key="4">
    <source>
        <dbReference type="ARBA" id="ARBA00022741"/>
    </source>
</evidence>
<evidence type="ECO:0000256" key="5">
    <source>
        <dbReference type="ARBA" id="ARBA00022763"/>
    </source>
</evidence>
<evidence type="ECO:0000259" key="11">
    <source>
        <dbReference type="Pfam" id="PF02463"/>
    </source>
</evidence>
<dbReference type="InterPro" id="IPR004604">
    <property type="entry name" value="DNA_recomb/repair_RecN"/>
</dbReference>
<dbReference type="PIRSF" id="PIRSF003128">
    <property type="entry name" value="RecN"/>
    <property type="match status" value="1"/>
</dbReference>
<dbReference type="CDD" id="cd03241">
    <property type="entry name" value="ABC_RecN"/>
    <property type="match status" value="2"/>
</dbReference>
<organism evidence="12 13">
    <name type="scientific">Treponema parvum</name>
    <dbReference type="NCBI Taxonomy" id="138851"/>
    <lineage>
        <taxon>Bacteria</taxon>
        <taxon>Pseudomonadati</taxon>
        <taxon>Spirochaetota</taxon>
        <taxon>Spirochaetia</taxon>
        <taxon>Spirochaetales</taxon>
        <taxon>Treponemataceae</taxon>
        <taxon>Treponema</taxon>
    </lineage>
</organism>
<dbReference type="Proteomes" id="UP000671995">
    <property type="component" value="Chromosome"/>
</dbReference>
<evidence type="ECO:0000256" key="3">
    <source>
        <dbReference type="ARBA" id="ARBA00021315"/>
    </source>
</evidence>
<keyword evidence="7 9" id="KW-0234">DNA repair</keyword>
<evidence type="ECO:0000313" key="13">
    <source>
        <dbReference type="Proteomes" id="UP000671995"/>
    </source>
</evidence>
<dbReference type="RefSeq" id="WP_210116803.1">
    <property type="nucleotide sequence ID" value="NZ_CP054257.1"/>
</dbReference>
<dbReference type="GO" id="GO:0009432">
    <property type="term" value="P:SOS response"/>
    <property type="evidence" value="ECO:0007669"/>
    <property type="project" value="TreeGrafter"/>
</dbReference>